<proteinExistence type="predicted"/>
<dbReference type="InterPro" id="IPR035901">
    <property type="entry name" value="GIY-YIG_endonuc_sf"/>
</dbReference>
<protein>
    <recommendedName>
        <fullName evidence="1">GIY-YIG domain-containing protein</fullName>
    </recommendedName>
</protein>
<feature type="domain" description="GIY-YIG" evidence="1">
    <location>
        <begin position="19"/>
        <end position="93"/>
    </location>
</feature>
<organism evidence="2">
    <name type="scientific">marine sediment metagenome</name>
    <dbReference type="NCBI Taxonomy" id="412755"/>
    <lineage>
        <taxon>unclassified sequences</taxon>
        <taxon>metagenomes</taxon>
        <taxon>ecological metagenomes</taxon>
    </lineage>
</organism>
<dbReference type="SUPFAM" id="SSF82771">
    <property type="entry name" value="GIY-YIG endonuclease"/>
    <property type="match status" value="1"/>
</dbReference>
<dbReference type="Gene3D" id="3.40.1440.10">
    <property type="entry name" value="GIY-YIG endonuclease"/>
    <property type="match status" value="1"/>
</dbReference>
<dbReference type="EMBL" id="LAZR01011307">
    <property type="protein sequence ID" value="KKM62375.1"/>
    <property type="molecule type" value="Genomic_DNA"/>
</dbReference>
<evidence type="ECO:0000259" key="1">
    <source>
        <dbReference type="PROSITE" id="PS50164"/>
    </source>
</evidence>
<dbReference type="InterPro" id="IPR000305">
    <property type="entry name" value="GIY-YIG_endonuc"/>
</dbReference>
<dbReference type="AlphaFoldDB" id="A0A0F9LDY3"/>
<accession>A0A0F9LDY3</accession>
<evidence type="ECO:0000313" key="2">
    <source>
        <dbReference type="EMBL" id="KKM62375.1"/>
    </source>
</evidence>
<reference evidence="2" key="1">
    <citation type="journal article" date="2015" name="Nature">
        <title>Complex archaea that bridge the gap between prokaryotes and eukaryotes.</title>
        <authorList>
            <person name="Spang A."/>
            <person name="Saw J.H."/>
            <person name="Jorgensen S.L."/>
            <person name="Zaremba-Niedzwiedzka K."/>
            <person name="Martijn J."/>
            <person name="Lind A.E."/>
            <person name="van Eijk R."/>
            <person name="Schleper C."/>
            <person name="Guy L."/>
            <person name="Ettema T.J."/>
        </authorList>
    </citation>
    <scope>NUCLEOTIDE SEQUENCE</scope>
</reference>
<dbReference type="PROSITE" id="PS50164">
    <property type="entry name" value="GIY_YIG"/>
    <property type="match status" value="1"/>
</dbReference>
<gene>
    <name evidence="2" type="ORF">LCGC14_1522340</name>
</gene>
<sequence>MKFSGPKKLTLENIKKEKLLPGIYKLLNRNKKIIYVGVSKRLQHRLFAVLYGRSDYVQIPGKMRIRNSARFYQKIYTNILNARMIEKKLKKKT</sequence>
<name>A0A0F9LDY3_9ZZZZ</name>
<comment type="caution">
    <text evidence="2">The sequence shown here is derived from an EMBL/GenBank/DDBJ whole genome shotgun (WGS) entry which is preliminary data.</text>
</comment>